<proteinExistence type="predicted"/>
<protein>
    <submittedName>
        <fullName evidence="2">Uncharacterized protein</fullName>
    </submittedName>
</protein>
<feature type="region of interest" description="Disordered" evidence="1">
    <location>
        <begin position="102"/>
        <end position="157"/>
    </location>
</feature>
<evidence type="ECO:0000313" key="3">
    <source>
        <dbReference type="Proteomes" id="UP000219636"/>
    </source>
</evidence>
<evidence type="ECO:0000256" key="1">
    <source>
        <dbReference type="SAM" id="MobiDB-lite"/>
    </source>
</evidence>
<feature type="compositionally biased region" description="Basic residues" evidence="1">
    <location>
        <begin position="139"/>
        <end position="149"/>
    </location>
</feature>
<dbReference type="AlphaFoldDB" id="A0A285TL81"/>
<reference evidence="3" key="1">
    <citation type="submission" date="2017-08" db="EMBL/GenBank/DDBJ databases">
        <authorList>
            <person name="Varghese N."/>
            <person name="Submissions S."/>
        </authorList>
    </citation>
    <scope>NUCLEOTIDE SEQUENCE [LARGE SCALE GENOMIC DNA]</scope>
    <source>
        <strain evidence="3">JC22</strain>
    </source>
</reference>
<organism evidence="2 3">
    <name type="scientific">Ureibacillus xyleni</name>
    <dbReference type="NCBI Taxonomy" id="614648"/>
    <lineage>
        <taxon>Bacteria</taxon>
        <taxon>Bacillati</taxon>
        <taxon>Bacillota</taxon>
        <taxon>Bacilli</taxon>
        <taxon>Bacillales</taxon>
        <taxon>Caryophanaceae</taxon>
        <taxon>Ureibacillus</taxon>
    </lineage>
</organism>
<name>A0A285TL81_9BACL</name>
<gene>
    <name evidence="2" type="ORF">SAMN05880501_11568</name>
</gene>
<sequence>MNKHCNCHTHVHSFSCCNSHDYILPEETIQLLNEFLKSAIEKLKSFESPKKDSNEKKESHDKKEHPEVCKCMCSTASANNKKNAKPEISLLDLLPLLQNPGLLNLNAHHTPPKEELLESSSSSSSSSNFFKEDESNHYPKFKHKRPRGPHKGDSSSF</sequence>
<accession>A0A285TL81</accession>
<dbReference type="RefSeq" id="WP_097074894.1">
    <property type="nucleotide sequence ID" value="NZ_OBMQ01000015.1"/>
</dbReference>
<evidence type="ECO:0000313" key="2">
    <source>
        <dbReference type="EMBL" id="SOC23393.1"/>
    </source>
</evidence>
<keyword evidence="3" id="KW-1185">Reference proteome</keyword>
<feature type="region of interest" description="Disordered" evidence="1">
    <location>
        <begin position="47"/>
        <end position="67"/>
    </location>
</feature>
<dbReference type="Proteomes" id="UP000219636">
    <property type="component" value="Unassembled WGS sequence"/>
</dbReference>
<dbReference type="EMBL" id="OBMQ01000015">
    <property type="protein sequence ID" value="SOC23393.1"/>
    <property type="molecule type" value="Genomic_DNA"/>
</dbReference>